<feature type="compositionally biased region" description="Basic and acidic residues" evidence="2">
    <location>
        <begin position="284"/>
        <end position="305"/>
    </location>
</feature>
<feature type="region of interest" description="Disordered" evidence="2">
    <location>
        <begin position="91"/>
        <end position="120"/>
    </location>
</feature>
<feature type="compositionally biased region" description="Basic and acidic residues" evidence="2">
    <location>
        <begin position="36"/>
        <end position="51"/>
    </location>
</feature>
<dbReference type="AlphaFoldDB" id="W1NU79"/>
<reference evidence="4" key="1">
    <citation type="journal article" date="2013" name="Science">
        <title>The Amborella genome and the evolution of flowering plants.</title>
        <authorList>
            <consortium name="Amborella Genome Project"/>
        </authorList>
    </citation>
    <scope>NUCLEOTIDE SEQUENCE [LARGE SCALE GENOMIC DNA]</scope>
</reference>
<dbReference type="InterPro" id="IPR044967">
    <property type="entry name" value="PTAC10"/>
</dbReference>
<accession>W1NU79</accession>
<keyword evidence="4" id="KW-1185">Reference proteome</keyword>
<dbReference type="GO" id="GO:0003723">
    <property type="term" value="F:RNA binding"/>
    <property type="evidence" value="ECO:0007669"/>
    <property type="project" value="InterPro"/>
</dbReference>
<evidence type="ECO:0000256" key="1">
    <source>
        <dbReference type="SAM" id="Coils"/>
    </source>
</evidence>
<name>W1NU79_AMBTC</name>
<evidence type="ECO:0000313" key="4">
    <source>
        <dbReference type="Proteomes" id="UP000017836"/>
    </source>
</evidence>
<evidence type="ECO:0000256" key="2">
    <source>
        <dbReference type="SAM" id="MobiDB-lite"/>
    </source>
</evidence>
<dbReference type="PANTHER" id="PTHR36371:SF1">
    <property type="entry name" value="PROTEIN PLASTID TRANSCRIPTIONALLY ACTIVE 10"/>
    <property type="match status" value="1"/>
</dbReference>
<feature type="compositionally biased region" description="Basic and acidic residues" evidence="2">
    <location>
        <begin position="243"/>
        <end position="262"/>
    </location>
</feature>
<proteinExistence type="predicted"/>
<protein>
    <submittedName>
        <fullName evidence="3">Uncharacterized protein</fullName>
    </submittedName>
</protein>
<dbReference type="PANTHER" id="PTHR36371">
    <property type="entry name" value="PROTEIN PLASTID TRANSCRIPTIONALLY ACTIVE 10"/>
    <property type="match status" value="1"/>
</dbReference>
<dbReference type="HOGENOM" id="CLU_054466_0_0_1"/>
<gene>
    <name evidence="3" type="ORF">AMTR_s00354p00009120</name>
</gene>
<dbReference type="STRING" id="13333.W1NU79"/>
<dbReference type="Proteomes" id="UP000017836">
    <property type="component" value="Unassembled WGS sequence"/>
</dbReference>
<dbReference type="EMBL" id="KI395158">
    <property type="protein sequence ID" value="ERM98878.1"/>
    <property type="molecule type" value="Genomic_DNA"/>
</dbReference>
<sequence length="351" mass="40861">AKRDPYRYRFPIEMRLVHPNIDHLIFNRFDSPPIFHRDGDDNPDELSHETGRYLVPRRRPKSKPEDRPLLSDHPYVDKVWQLHVSEQMILDDEEKNPDKYKKGSSTPSPDSESVASDEDSVEYSEGYIGKALVPKMILRTNIKELDLDAARAERQLNNKLKKEAEARGEEFRVSKLRRHHEMDELDLIHWRRSLEEREALIRDISCRRSLGLPVEEPGRYADDNFFGKDSYDPTSPLYRYDYWGEPKNSEKSRKERETDTHNKSIVGRGTVWYEMSYEDTIRQRMQREARAKRMQPKEAEAGLKDEDSDSNSNSDTFIRMSGGDKKSSSSKTPLVNGTESSSLSDEGMFGN</sequence>
<feature type="region of interest" description="Disordered" evidence="2">
    <location>
        <begin position="284"/>
        <end position="351"/>
    </location>
</feature>
<keyword evidence="1" id="KW-0175">Coiled coil</keyword>
<dbReference type="GO" id="GO:0000427">
    <property type="term" value="C:plastid-encoded plastid RNA polymerase complex"/>
    <property type="evidence" value="ECO:0007669"/>
    <property type="project" value="InterPro"/>
</dbReference>
<organism evidence="3 4">
    <name type="scientific">Amborella trichopoda</name>
    <dbReference type="NCBI Taxonomy" id="13333"/>
    <lineage>
        <taxon>Eukaryota</taxon>
        <taxon>Viridiplantae</taxon>
        <taxon>Streptophyta</taxon>
        <taxon>Embryophyta</taxon>
        <taxon>Tracheophyta</taxon>
        <taxon>Spermatophyta</taxon>
        <taxon>Magnoliopsida</taxon>
        <taxon>Amborellales</taxon>
        <taxon>Amborellaceae</taxon>
        <taxon>Amborella</taxon>
    </lineage>
</organism>
<evidence type="ECO:0000313" key="3">
    <source>
        <dbReference type="EMBL" id="ERM98878.1"/>
    </source>
</evidence>
<feature type="region of interest" description="Disordered" evidence="2">
    <location>
        <begin position="36"/>
        <end position="70"/>
    </location>
</feature>
<feature type="compositionally biased region" description="Polar residues" evidence="2">
    <location>
        <begin position="332"/>
        <end position="344"/>
    </location>
</feature>
<feature type="region of interest" description="Disordered" evidence="2">
    <location>
        <begin position="243"/>
        <end position="263"/>
    </location>
</feature>
<feature type="non-terminal residue" evidence="3">
    <location>
        <position position="1"/>
    </location>
</feature>
<dbReference type="eggNOG" id="ENOG502QPXQ">
    <property type="taxonomic scope" value="Eukaryota"/>
</dbReference>
<feature type="coiled-coil region" evidence="1">
    <location>
        <begin position="135"/>
        <end position="169"/>
    </location>
</feature>